<keyword evidence="3 9" id="KW-0436">Ligase</keyword>
<dbReference type="InterPro" id="IPR004516">
    <property type="entry name" value="HisRS/HisZ"/>
</dbReference>
<dbReference type="CDD" id="cd00859">
    <property type="entry name" value="HisRS_anticodon"/>
    <property type="match status" value="1"/>
</dbReference>
<comment type="subcellular location">
    <subcellularLocation>
        <location evidence="9">Cytoplasm</location>
    </subcellularLocation>
</comment>
<gene>
    <name evidence="9" type="primary">hisS</name>
    <name evidence="12" type="ORF">CQA58_03695</name>
</gene>
<feature type="binding site" evidence="10">
    <location>
        <position position="128"/>
    </location>
    <ligand>
        <name>L-histidine</name>
        <dbReference type="ChEBI" id="CHEBI:57595"/>
    </ligand>
</feature>
<dbReference type="PIRSF" id="PIRSF001549">
    <property type="entry name" value="His-tRNA_synth"/>
    <property type="match status" value="1"/>
</dbReference>
<dbReference type="Pfam" id="PF13393">
    <property type="entry name" value="tRNA-synt_His"/>
    <property type="match status" value="1"/>
</dbReference>
<dbReference type="PANTHER" id="PTHR11476">
    <property type="entry name" value="HISTIDYL-TRNA SYNTHETASE"/>
    <property type="match status" value="1"/>
</dbReference>
<dbReference type="InterPro" id="IPR004154">
    <property type="entry name" value="Anticodon-bd"/>
</dbReference>
<comment type="catalytic activity">
    <reaction evidence="8 9">
        <text>tRNA(His) + L-histidine + ATP = L-histidyl-tRNA(His) + AMP + diphosphate + H(+)</text>
        <dbReference type="Rhea" id="RHEA:17313"/>
        <dbReference type="Rhea" id="RHEA-COMP:9665"/>
        <dbReference type="Rhea" id="RHEA-COMP:9689"/>
        <dbReference type="ChEBI" id="CHEBI:15378"/>
        <dbReference type="ChEBI" id="CHEBI:30616"/>
        <dbReference type="ChEBI" id="CHEBI:33019"/>
        <dbReference type="ChEBI" id="CHEBI:57595"/>
        <dbReference type="ChEBI" id="CHEBI:78442"/>
        <dbReference type="ChEBI" id="CHEBI:78527"/>
        <dbReference type="ChEBI" id="CHEBI:456215"/>
        <dbReference type="EC" id="6.1.1.21"/>
    </reaction>
</comment>
<dbReference type="PROSITE" id="PS50862">
    <property type="entry name" value="AA_TRNA_LIGASE_II"/>
    <property type="match status" value="1"/>
</dbReference>
<evidence type="ECO:0000256" key="9">
    <source>
        <dbReference type="HAMAP-Rule" id="MF_00127"/>
    </source>
</evidence>
<keyword evidence="4 9" id="KW-0547">Nucleotide-binding</keyword>
<dbReference type="GO" id="GO:0004821">
    <property type="term" value="F:histidine-tRNA ligase activity"/>
    <property type="evidence" value="ECO:0007669"/>
    <property type="project" value="UniProtKB-UniRule"/>
</dbReference>
<dbReference type="EC" id="6.1.1.21" evidence="9"/>
<dbReference type="InterPro" id="IPR015807">
    <property type="entry name" value="His-tRNA-ligase"/>
</dbReference>
<keyword evidence="6 9" id="KW-0648">Protein biosynthesis</keyword>
<feature type="binding site" evidence="10">
    <location>
        <begin position="80"/>
        <end position="82"/>
    </location>
    <ligand>
        <name>L-histidine</name>
        <dbReference type="ChEBI" id="CHEBI:57595"/>
    </ligand>
</feature>
<organism evidence="12 13">
    <name type="scientific">Helicobacter brantae</name>
    <dbReference type="NCBI Taxonomy" id="375927"/>
    <lineage>
        <taxon>Bacteria</taxon>
        <taxon>Pseudomonadati</taxon>
        <taxon>Campylobacterota</taxon>
        <taxon>Epsilonproteobacteria</taxon>
        <taxon>Campylobacterales</taxon>
        <taxon>Helicobacteraceae</taxon>
        <taxon>Helicobacter</taxon>
    </lineage>
</organism>
<dbReference type="Proteomes" id="UP000257045">
    <property type="component" value="Unassembled WGS sequence"/>
</dbReference>
<dbReference type="PANTHER" id="PTHR11476:SF7">
    <property type="entry name" value="HISTIDINE--TRNA LIGASE"/>
    <property type="match status" value="1"/>
</dbReference>
<dbReference type="CDD" id="cd00773">
    <property type="entry name" value="HisRS-like_core"/>
    <property type="match status" value="1"/>
</dbReference>
<evidence type="ECO:0000256" key="2">
    <source>
        <dbReference type="ARBA" id="ARBA00011738"/>
    </source>
</evidence>
<evidence type="ECO:0000256" key="3">
    <source>
        <dbReference type="ARBA" id="ARBA00022598"/>
    </source>
</evidence>
<dbReference type="EMBL" id="NXLV01000005">
    <property type="protein sequence ID" value="RDU70890.1"/>
    <property type="molecule type" value="Genomic_DNA"/>
</dbReference>
<evidence type="ECO:0000256" key="1">
    <source>
        <dbReference type="ARBA" id="ARBA00008226"/>
    </source>
</evidence>
<sequence length="438" mass="49218">MLITPRTLSGFKDRLPRESIAKNELISRITEVFDSFGFAPIETPHLEYAEVLIKQGSEEIQKELYAFKDHGGRDVALRFDLTVPLARFITQHRHALPLPFKRYAIGNVFRGERAQKGRYREFTQCDFDFIGSKSISSDSEIIQVIRAVMRRLEVGEFEIAINHRGVLNGICEYLGIDDVNATLRIVDKLDKIGVEGVKKELGESLGLGGEKVEKLLELISLRQSGGSKEFFSKIAHLKDYNATLSSAIVELIELCEILDYLGIDEYKINFSIARGLGYYTGIIYETTLRELPSIGSVCSGGRYDRLTQTFSNEEMSGVGASVGLDRLLSALEELGKLSSRESKAEVLCVAMDKSHLPLLHKMAQSLREQGRRVEVYPEITKLKKPFAYADNKGHPYVLIIGEEEAKSGKLSLKDMNSGEQKIMSLQEVLEVLESRDER</sequence>
<dbReference type="Gene3D" id="3.40.50.800">
    <property type="entry name" value="Anticodon-binding domain"/>
    <property type="match status" value="1"/>
</dbReference>
<evidence type="ECO:0000256" key="4">
    <source>
        <dbReference type="ARBA" id="ARBA00022741"/>
    </source>
</evidence>
<keyword evidence="13" id="KW-1185">Reference proteome</keyword>
<dbReference type="GO" id="GO:0005737">
    <property type="term" value="C:cytoplasm"/>
    <property type="evidence" value="ECO:0007669"/>
    <property type="project" value="UniProtKB-SubCell"/>
</dbReference>
<name>A0A3D8J0Z6_9HELI</name>
<reference evidence="12 13" key="1">
    <citation type="submission" date="2018-04" db="EMBL/GenBank/DDBJ databases">
        <title>Novel Campyloabacter and Helicobacter Species and Strains.</title>
        <authorList>
            <person name="Mannion A.J."/>
            <person name="Shen Z."/>
            <person name="Fox J.G."/>
        </authorList>
    </citation>
    <scope>NUCLEOTIDE SEQUENCE [LARGE SCALE GENOMIC DNA]</scope>
    <source>
        <strain evidence="12 13">MIT 04-9366</strain>
    </source>
</reference>
<dbReference type="RefSeq" id="WP_115569379.1">
    <property type="nucleotide sequence ID" value="NZ_NXLV01000005.1"/>
</dbReference>
<dbReference type="InterPro" id="IPR006195">
    <property type="entry name" value="aa-tRNA-synth_II"/>
</dbReference>
<dbReference type="Gene3D" id="3.30.930.10">
    <property type="entry name" value="Bira Bifunctional Protein, Domain 2"/>
    <property type="match status" value="1"/>
</dbReference>
<protein>
    <recommendedName>
        <fullName evidence="9">Histidine--tRNA ligase</fullName>
        <ecNumber evidence="9">6.1.1.21</ecNumber>
    </recommendedName>
    <alternativeName>
        <fullName evidence="9">Histidyl-tRNA synthetase</fullName>
        <shortName evidence="9">HisRS</shortName>
    </alternativeName>
</protein>
<evidence type="ECO:0000256" key="8">
    <source>
        <dbReference type="ARBA" id="ARBA00047639"/>
    </source>
</evidence>
<evidence type="ECO:0000256" key="10">
    <source>
        <dbReference type="PIRSR" id="PIRSR001549-1"/>
    </source>
</evidence>
<feature type="binding site" evidence="10">
    <location>
        <position position="274"/>
    </location>
    <ligand>
        <name>L-histidine</name>
        <dbReference type="ChEBI" id="CHEBI:57595"/>
    </ligand>
</feature>
<feature type="domain" description="Aminoacyl-transfer RNA synthetases class-II family profile" evidence="11">
    <location>
        <begin position="23"/>
        <end position="357"/>
    </location>
</feature>
<dbReference type="OrthoDB" id="9800814at2"/>
<evidence type="ECO:0000313" key="12">
    <source>
        <dbReference type="EMBL" id="RDU70890.1"/>
    </source>
</evidence>
<dbReference type="SUPFAM" id="SSF52954">
    <property type="entry name" value="Class II aaRS ABD-related"/>
    <property type="match status" value="1"/>
</dbReference>
<comment type="subunit">
    <text evidence="2 9">Homodimer.</text>
</comment>
<dbReference type="InterPro" id="IPR033656">
    <property type="entry name" value="HisRS_anticodon"/>
</dbReference>
<feature type="binding site" evidence="10">
    <location>
        <position position="124"/>
    </location>
    <ligand>
        <name>L-histidine</name>
        <dbReference type="ChEBI" id="CHEBI:57595"/>
    </ligand>
</feature>
<evidence type="ECO:0000259" key="11">
    <source>
        <dbReference type="PROSITE" id="PS50862"/>
    </source>
</evidence>
<dbReference type="InterPro" id="IPR045864">
    <property type="entry name" value="aa-tRNA-synth_II/BPL/LPL"/>
</dbReference>
<dbReference type="GO" id="GO:0006427">
    <property type="term" value="P:histidyl-tRNA aminoacylation"/>
    <property type="evidence" value="ECO:0007669"/>
    <property type="project" value="UniProtKB-UniRule"/>
</dbReference>
<dbReference type="InterPro" id="IPR036621">
    <property type="entry name" value="Anticodon-bd_dom_sf"/>
</dbReference>
<dbReference type="Pfam" id="PF03129">
    <property type="entry name" value="HGTP_anticodon"/>
    <property type="match status" value="1"/>
</dbReference>
<comment type="similarity">
    <text evidence="1 9">Belongs to the class-II aminoacyl-tRNA synthetase family.</text>
</comment>
<dbReference type="NCBIfam" id="TIGR00442">
    <property type="entry name" value="hisS"/>
    <property type="match status" value="1"/>
</dbReference>
<keyword evidence="9" id="KW-0963">Cytoplasm</keyword>
<evidence type="ECO:0000256" key="7">
    <source>
        <dbReference type="ARBA" id="ARBA00023146"/>
    </source>
</evidence>
<dbReference type="HAMAP" id="MF_00127">
    <property type="entry name" value="His_tRNA_synth"/>
    <property type="match status" value="1"/>
</dbReference>
<accession>A0A3D8J0Z6</accession>
<keyword evidence="7 9" id="KW-0030">Aminoacyl-tRNA synthetase</keyword>
<dbReference type="GO" id="GO:0005524">
    <property type="term" value="F:ATP binding"/>
    <property type="evidence" value="ECO:0007669"/>
    <property type="project" value="UniProtKB-UniRule"/>
</dbReference>
<dbReference type="SUPFAM" id="SSF55681">
    <property type="entry name" value="Class II aaRS and biotin synthetases"/>
    <property type="match status" value="1"/>
</dbReference>
<dbReference type="InterPro" id="IPR041715">
    <property type="entry name" value="HisRS-like_core"/>
</dbReference>
<feature type="binding site" evidence="10">
    <location>
        <begin position="278"/>
        <end position="279"/>
    </location>
    <ligand>
        <name>L-histidine</name>
        <dbReference type="ChEBI" id="CHEBI:57595"/>
    </ligand>
</feature>
<keyword evidence="5 9" id="KW-0067">ATP-binding</keyword>
<evidence type="ECO:0000256" key="5">
    <source>
        <dbReference type="ARBA" id="ARBA00022840"/>
    </source>
</evidence>
<proteinExistence type="inferred from homology"/>
<comment type="caution">
    <text evidence="12">The sequence shown here is derived from an EMBL/GenBank/DDBJ whole genome shotgun (WGS) entry which is preliminary data.</text>
</comment>
<evidence type="ECO:0000256" key="6">
    <source>
        <dbReference type="ARBA" id="ARBA00022917"/>
    </source>
</evidence>
<evidence type="ECO:0000313" key="13">
    <source>
        <dbReference type="Proteomes" id="UP000257045"/>
    </source>
</evidence>
<feature type="binding site" evidence="10">
    <location>
        <position position="110"/>
    </location>
    <ligand>
        <name>L-histidine</name>
        <dbReference type="ChEBI" id="CHEBI:57595"/>
    </ligand>
</feature>
<dbReference type="AlphaFoldDB" id="A0A3D8J0Z6"/>